<dbReference type="InterPro" id="IPR001623">
    <property type="entry name" value="DnaJ_domain"/>
</dbReference>
<evidence type="ECO:0000256" key="6">
    <source>
        <dbReference type="SAM" id="MobiDB-lite"/>
    </source>
</evidence>
<dbReference type="Proteomes" id="UP000007754">
    <property type="component" value="Chromosome 8"/>
</dbReference>
<feature type="compositionally biased region" description="Gly residues" evidence="6">
    <location>
        <begin position="1"/>
        <end position="10"/>
    </location>
</feature>
<keyword evidence="4" id="KW-0496">Mitochondrion</keyword>
<feature type="region of interest" description="Disordered" evidence="6">
    <location>
        <begin position="1"/>
        <end position="42"/>
    </location>
</feature>
<evidence type="ECO:0000313" key="7">
    <source>
        <dbReference type="Ensembl" id="ENSTGUP00000020069.1"/>
    </source>
</evidence>
<keyword evidence="3" id="KW-0813">Transport</keyword>
<dbReference type="GO" id="GO:0001671">
    <property type="term" value="F:ATPase activator activity"/>
    <property type="evidence" value="ECO:0007669"/>
    <property type="project" value="TreeGrafter"/>
</dbReference>
<dbReference type="GO" id="GO:0001405">
    <property type="term" value="C:PAM complex, Tim23 associated import motor"/>
    <property type="evidence" value="ECO:0007669"/>
    <property type="project" value="TreeGrafter"/>
</dbReference>
<dbReference type="AlphaFoldDB" id="A0A674GBY4"/>
<keyword evidence="5" id="KW-0472">Membrane</keyword>
<dbReference type="FunFam" id="1.10.287.110:FF:000001">
    <property type="entry name" value="Import inner membrane translocase subunit tim14"/>
    <property type="match status" value="1"/>
</dbReference>
<dbReference type="GeneTree" id="ENSGT00940000159907"/>
<evidence type="ECO:0000256" key="5">
    <source>
        <dbReference type="ARBA" id="ARBA00023136"/>
    </source>
</evidence>
<dbReference type="SUPFAM" id="SSF46565">
    <property type="entry name" value="Chaperone J-domain"/>
    <property type="match status" value="1"/>
</dbReference>
<organism evidence="7 8">
    <name type="scientific">Taeniopygia guttata</name>
    <name type="common">Zebra finch</name>
    <name type="synonym">Poephila guttata</name>
    <dbReference type="NCBI Taxonomy" id="59729"/>
    <lineage>
        <taxon>Eukaryota</taxon>
        <taxon>Metazoa</taxon>
        <taxon>Chordata</taxon>
        <taxon>Craniata</taxon>
        <taxon>Vertebrata</taxon>
        <taxon>Euteleostomi</taxon>
        <taxon>Archelosauria</taxon>
        <taxon>Archosauria</taxon>
        <taxon>Dinosauria</taxon>
        <taxon>Saurischia</taxon>
        <taxon>Theropoda</taxon>
        <taxon>Coelurosauria</taxon>
        <taxon>Aves</taxon>
        <taxon>Neognathae</taxon>
        <taxon>Neoaves</taxon>
        <taxon>Telluraves</taxon>
        <taxon>Australaves</taxon>
        <taxon>Passeriformes</taxon>
        <taxon>Passeroidea</taxon>
        <taxon>Estrildidae</taxon>
        <taxon>Estrildinae</taxon>
        <taxon>Taeniopygia</taxon>
    </lineage>
</organism>
<dbReference type="PANTHER" id="PTHR12763">
    <property type="match status" value="1"/>
</dbReference>
<evidence type="ECO:0000256" key="1">
    <source>
        <dbReference type="ARBA" id="ARBA00004434"/>
    </source>
</evidence>
<dbReference type="InterPro" id="IPR036869">
    <property type="entry name" value="J_dom_sf"/>
</dbReference>
<dbReference type="OMA" id="QKMSRQK"/>
<dbReference type="GO" id="GO:0030150">
    <property type="term" value="P:protein import into mitochondrial matrix"/>
    <property type="evidence" value="ECO:0007669"/>
    <property type="project" value="TreeGrafter"/>
</dbReference>
<evidence type="ECO:0000256" key="4">
    <source>
        <dbReference type="ARBA" id="ARBA00023128"/>
    </source>
</evidence>
<reference evidence="7" key="3">
    <citation type="submission" date="2025-09" db="UniProtKB">
        <authorList>
            <consortium name="Ensembl"/>
        </authorList>
    </citation>
    <scope>IDENTIFICATION</scope>
</reference>
<comment type="subcellular location">
    <subcellularLocation>
        <location evidence="1">Mitochondrion inner membrane</location>
        <topology evidence="1">Single-pass membrane protein</topology>
    </subcellularLocation>
</comment>
<keyword evidence="2" id="KW-0999">Mitochondrion inner membrane</keyword>
<evidence type="ECO:0008006" key="9">
    <source>
        <dbReference type="Google" id="ProtNLM"/>
    </source>
</evidence>
<dbReference type="PANTHER" id="PTHR12763:SF7">
    <property type="entry name" value="DNAJ HOMOLOG SUBFAMILY C MEMBER 15"/>
    <property type="match status" value="1"/>
</dbReference>
<dbReference type="CDD" id="cd06257">
    <property type="entry name" value="DnaJ"/>
    <property type="match status" value="1"/>
</dbReference>
<protein>
    <recommendedName>
        <fullName evidence="9">J domain-containing protein</fullName>
    </recommendedName>
</protein>
<evidence type="ECO:0000256" key="2">
    <source>
        <dbReference type="ARBA" id="ARBA00022792"/>
    </source>
</evidence>
<dbReference type="Gene3D" id="1.10.287.110">
    <property type="entry name" value="DnaJ domain"/>
    <property type="match status" value="1"/>
</dbReference>
<evidence type="ECO:0000256" key="3">
    <source>
        <dbReference type="ARBA" id="ARBA00023010"/>
    </source>
</evidence>
<keyword evidence="3" id="KW-0811">Translocation</keyword>
<keyword evidence="8" id="KW-1185">Reference proteome</keyword>
<reference evidence="7 8" key="1">
    <citation type="journal article" date="2010" name="Nature">
        <title>The genome of a songbird.</title>
        <authorList>
            <person name="Warren W.C."/>
            <person name="Clayton D.F."/>
            <person name="Ellegren H."/>
            <person name="Arnold A.P."/>
            <person name="Hillier L.W."/>
            <person name="Kunstner A."/>
            <person name="Searle S."/>
            <person name="White S."/>
            <person name="Vilella A.J."/>
            <person name="Fairley S."/>
            <person name="Heger A."/>
            <person name="Kong L."/>
            <person name="Ponting C.P."/>
            <person name="Jarvis E.D."/>
            <person name="Mello C.V."/>
            <person name="Minx P."/>
            <person name="Lovell P."/>
            <person name="Velho T.A."/>
            <person name="Ferris M."/>
            <person name="Balakrishnan C.N."/>
            <person name="Sinha S."/>
            <person name="Blatti C."/>
            <person name="London S.E."/>
            <person name="Li Y."/>
            <person name="Lin Y.C."/>
            <person name="George J."/>
            <person name="Sweedler J."/>
            <person name="Southey B."/>
            <person name="Gunaratne P."/>
            <person name="Watson M."/>
            <person name="Nam K."/>
            <person name="Backstrom N."/>
            <person name="Smeds L."/>
            <person name="Nabholz B."/>
            <person name="Itoh Y."/>
            <person name="Whitney O."/>
            <person name="Pfenning A.R."/>
            <person name="Howard J."/>
            <person name="Volker M."/>
            <person name="Skinner B.M."/>
            <person name="Griffin D.K."/>
            <person name="Ye L."/>
            <person name="McLaren W.M."/>
            <person name="Flicek P."/>
            <person name="Quesada V."/>
            <person name="Velasco G."/>
            <person name="Lopez-Otin C."/>
            <person name="Puente X.S."/>
            <person name="Olender T."/>
            <person name="Lancet D."/>
            <person name="Smit A.F."/>
            <person name="Hubley R."/>
            <person name="Konkel M.K."/>
            <person name="Walker J.A."/>
            <person name="Batzer M.A."/>
            <person name="Gu W."/>
            <person name="Pollock D.D."/>
            <person name="Chen L."/>
            <person name="Cheng Z."/>
            <person name="Eichler E.E."/>
            <person name="Stapley J."/>
            <person name="Slate J."/>
            <person name="Ekblom R."/>
            <person name="Birkhead T."/>
            <person name="Burke T."/>
            <person name="Burt D."/>
            <person name="Scharff C."/>
            <person name="Adam I."/>
            <person name="Richard H."/>
            <person name="Sultan M."/>
            <person name="Soldatov A."/>
            <person name="Lehrach H."/>
            <person name="Edwards S.V."/>
            <person name="Yang S.P."/>
            <person name="Li X."/>
            <person name="Graves T."/>
            <person name="Fulton L."/>
            <person name="Nelson J."/>
            <person name="Chinwalla A."/>
            <person name="Hou S."/>
            <person name="Mardis E.R."/>
            <person name="Wilson R.K."/>
        </authorList>
    </citation>
    <scope>NUCLEOTIDE SEQUENCE [LARGE SCALE GENOMIC DNA]</scope>
</reference>
<sequence length="142" mass="15566">RAEGSGGRAGLRGAERAEGSGGRAGLRGAERSAGRAEGSGNRPRLLQLWKPLEQAKNIPTYSLPSYYKGGFEQKMSRQKLSLILGVSPSSGKTTIKTAYRRIIFLNYPDKDRLPYLAIEINEAKDFIDSLTEPWNGLGWKAP</sequence>
<accession>A0A674GBY4</accession>
<evidence type="ECO:0000313" key="8">
    <source>
        <dbReference type="Proteomes" id="UP000007754"/>
    </source>
</evidence>
<dbReference type="Ensembl" id="ENSTGUT00000044705.1">
    <property type="protein sequence ID" value="ENSTGUP00000020069.1"/>
    <property type="gene ID" value="ENSTGUG00000019172.1"/>
</dbReference>
<proteinExistence type="predicted"/>
<name>A0A674GBY4_TAEGU</name>
<dbReference type="InParanoid" id="A0A674GBY4"/>
<keyword evidence="3" id="KW-0653">Protein transport</keyword>
<reference evidence="7" key="2">
    <citation type="submission" date="2025-08" db="UniProtKB">
        <authorList>
            <consortium name="Ensembl"/>
        </authorList>
    </citation>
    <scope>IDENTIFICATION</scope>
</reference>